<dbReference type="PROSITE" id="PS51194">
    <property type="entry name" value="HELICASE_CTER"/>
    <property type="match status" value="1"/>
</dbReference>
<keyword evidence="5 6" id="KW-0694">RNA-binding</keyword>
<comment type="catalytic activity">
    <reaction evidence="6">
        <text>ATP + H2O = ADP + phosphate + H(+)</text>
        <dbReference type="Rhea" id="RHEA:13065"/>
        <dbReference type="ChEBI" id="CHEBI:15377"/>
        <dbReference type="ChEBI" id="CHEBI:15378"/>
        <dbReference type="ChEBI" id="CHEBI:30616"/>
        <dbReference type="ChEBI" id="CHEBI:43474"/>
        <dbReference type="ChEBI" id="CHEBI:456216"/>
        <dbReference type="EC" id="3.6.4.13"/>
    </reaction>
</comment>
<dbReference type="GO" id="GO:0016787">
    <property type="term" value="F:hydrolase activity"/>
    <property type="evidence" value="ECO:0007669"/>
    <property type="project" value="UniProtKB-KW"/>
</dbReference>
<name>A0A9K3LHT3_9STRA</name>
<evidence type="ECO:0000259" key="8">
    <source>
        <dbReference type="PROSITE" id="PS51194"/>
    </source>
</evidence>
<dbReference type="InterPro" id="IPR014001">
    <property type="entry name" value="Helicase_ATP-bd"/>
</dbReference>
<keyword evidence="4 6" id="KW-0067">ATP-binding</keyword>
<dbReference type="EC" id="3.6.4.13" evidence="6"/>
<evidence type="ECO:0000313" key="9">
    <source>
        <dbReference type="EMBL" id="KAG7361929.1"/>
    </source>
</evidence>
<organism evidence="9 10">
    <name type="scientific">Nitzschia inconspicua</name>
    <dbReference type="NCBI Taxonomy" id="303405"/>
    <lineage>
        <taxon>Eukaryota</taxon>
        <taxon>Sar</taxon>
        <taxon>Stramenopiles</taxon>
        <taxon>Ochrophyta</taxon>
        <taxon>Bacillariophyta</taxon>
        <taxon>Bacillariophyceae</taxon>
        <taxon>Bacillariophycidae</taxon>
        <taxon>Bacillariales</taxon>
        <taxon>Bacillariaceae</taxon>
        <taxon>Nitzschia</taxon>
    </lineage>
</organism>
<evidence type="ECO:0000256" key="6">
    <source>
        <dbReference type="RuleBase" id="RU365068"/>
    </source>
</evidence>
<dbReference type="OrthoDB" id="193716at2759"/>
<comment type="caution">
    <text evidence="9">The sequence shown here is derived from an EMBL/GenBank/DDBJ whole genome shotgun (WGS) entry which is preliminary data.</text>
</comment>
<dbReference type="InterPro" id="IPR044742">
    <property type="entry name" value="DEAD/DEAH_RhlB"/>
</dbReference>
<dbReference type="Pfam" id="PF00270">
    <property type="entry name" value="DEAD"/>
    <property type="match status" value="1"/>
</dbReference>
<dbReference type="SMART" id="SM00490">
    <property type="entry name" value="HELICc"/>
    <property type="match status" value="1"/>
</dbReference>
<dbReference type="InterPro" id="IPR011545">
    <property type="entry name" value="DEAD/DEAH_box_helicase_dom"/>
</dbReference>
<feature type="domain" description="Helicase ATP-binding" evidence="7">
    <location>
        <begin position="9"/>
        <end position="208"/>
    </location>
</feature>
<dbReference type="GO" id="GO:0003724">
    <property type="term" value="F:RNA helicase activity"/>
    <property type="evidence" value="ECO:0007669"/>
    <property type="project" value="UniProtKB-EC"/>
</dbReference>
<evidence type="ECO:0000256" key="2">
    <source>
        <dbReference type="ARBA" id="ARBA00022801"/>
    </source>
</evidence>
<dbReference type="PANTHER" id="PTHR24031">
    <property type="entry name" value="RNA HELICASE"/>
    <property type="match status" value="1"/>
</dbReference>
<dbReference type="CDD" id="cd18787">
    <property type="entry name" value="SF2_C_DEAD"/>
    <property type="match status" value="1"/>
</dbReference>
<evidence type="ECO:0000256" key="4">
    <source>
        <dbReference type="ARBA" id="ARBA00022840"/>
    </source>
</evidence>
<dbReference type="GO" id="GO:0005524">
    <property type="term" value="F:ATP binding"/>
    <property type="evidence" value="ECO:0007669"/>
    <property type="project" value="UniProtKB-UniRule"/>
</dbReference>
<comment type="similarity">
    <text evidence="6">Belongs to the DEAD box helicase family.</text>
</comment>
<comment type="domain">
    <text evidence="6">The Q motif is unique to and characteristic of the DEAD box family of RNA helicases and controls ATP binding and hydrolysis.</text>
</comment>
<gene>
    <name evidence="9" type="ORF">IV203_025595</name>
</gene>
<dbReference type="Pfam" id="PF00271">
    <property type="entry name" value="Helicase_C"/>
    <property type="match status" value="1"/>
</dbReference>
<reference evidence="9" key="2">
    <citation type="submission" date="2021-04" db="EMBL/GenBank/DDBJ databases">
        <authorList>
            <person name="Podell S."/>
        </authorList>
    </citation>
    <scope>NUCLEOTIDE SEQUENCE</scope>
    <source>
        <strain evidence="9">Hildebrandi</strain>
    </source>
</reference>
<dbReference type="InterPro" id="IPR001650">
    <property type="entry name" value="Helicase_C-like"/>
</dbReference>
<evidence type="ECO:0000256" key="5">
    <source>
        <dbReference type="ARBA" id="ARBA00022884"/>
    </source>
</evidence>
<reference evidence="9" key="1">
    <citation type="journal article" date="2021" name="Sci. Rep.">
        <title>Diploid genomic architecture of Nitzschia inconspicua, an elite biomass production diatom.</title>
        <authorList>
            <person name="Oliver A."/>
            <person name="Podell S."/>
            <person name="Pinowska A."/>
            <person name="Traller J.C."/>
            <person name="Smith S.R."/>
            <person name="McClure R."/>
            <person name="Beliaev A."/>
            <person name="Bohutskyi P."/>
            <person name="Hill E.A."/>
            <person name="Rabines A."/>
            <person name="Zheng H."/>
            <person name="Allen L.Z."/>
            <person name="Kuo A."/>
            <person name="Grigoriev I.V."/>
            <person name="Allen A.E."/>
            <person name="Hazlebeck D."/>
            <person name="Allen E.E."/>
        </authorList>
    </citation>
    <scope>NUCLEOTIDE SEQUENCE</scope>
    <source>
        <strain evidence="9">Hildebrandi</strain>
    </source>
</reference>
<protein>
    <recommendedName>
        <fullName evidence="6">ATP-dependent RNA helicase</fullName>
        <ecNumber evidence="6">3.6.4.13</ecNumber>
    </recommendedName>
</protein>
<proteinExistence type="inferred from homology"/>
<evidence type="ECO:0000313" key="10">
    <source>
        <dbReference type="Proteomes" id="UP000693970"/>
    </source>
</evidence>
<dbReference type="EMBL" id="JAGRRH010000012">
    <property type="protein sequence ID" value="KAG7361929.1"/>
    <property type="molecule type" value="Genomic_DNA"/>
</dbReference>
<dbReference type="Proteomes" id="UP000693970">
    <property type="component" value="Unassembled WGS sequence"/>
</dbReference>
<dbReference type="CDD" id="cd00268">
    <property type="entry name" value="DEADc"/>
    <property type="match status" value="1"/>
</dbReference>
<dbReference type="GO" id="GO:0003723">
    <property type="term" value="F:RNA binding"/>
    <property type="evidence" value="ECO:0007669"/>
    <property type="project" value="UniProtKB-UniRule"/>
</dbReference>
<keyword evidence="1 6" id="KW-0547">Nucleotide-binding</keyword>
<feature type="domain" description="Helicase C-terminal" evidence="8">
    <location>
        <begin position="252"/>
        <end position="443"/>
    </location>
</feature>
<accession>A0A9K3LHT3</accession>
<keyword evidence="3 6" id="KW-0347">Helicase</keyword>
<keyword evidence="10" id="KW-1185">Reference proteome</keyword>
<evidence type="ECO:0000259" key="7">
    <source>
        <dbReference type="PROSITE" id="PS51192"/>
    </source>
</evidence>
<keyword evidence="2 6" id="KW-0378">Hydrolase</keyword>
<comment type="function">
    <text evidence="6">RNA helicase.</text>
</comment>
<evidence type="ECO:0000256" key="3">
    <source>
        <dbReference type="ARBA" id="ARBA00022806"/>
    </source>
</evidence>
<dbReference type="AlphaFoldDB" id="A0A9K3LHT3"/>
<evidence type="ECO:0000256" key="1">
    <source>
        <dbReference type="ARBA" id="ARBA00022741"/>
    </source>
</evidence>
<dbReference type="PROSITE" id="PS51192">
    <property type="entry name" value="HELICASE_ATP_BIND_1"/>
    <property type="match status" value="1"/>
</dbReference>
<dbReference type="SMART" id="SM00487">
    <property type="entry name" value="DEXDc"/>
    <property type="match status" value="1"/>
</dbReference>
<sequence length="506" mass="56707">MTQIQARTYKPALEGKSIMASSRTGSGKTIAFLLPSIERLLKHDLDIYRPGRSIGVIILSPTRELAIQIANQAQELLQYLPKANQLPVACLYGGVKMQRDIRLLTGGTSPARLPAIVVSTPGRLIDHLEGNTRLGPGHNNKFATILDGTKIVILDEMDRLWETHQKETKQILTVLARSNKRQTLLFSATFSRPLRRLLKESILKGQQVYEVDCIQDGDDGHDENANANGAVGSGTINKRIQQSYVLIDNMAQYTEILLTILRRELLQDNHFKILVFFPTSRMVRFFHQLFTMGKINLGRRQQQRGKHDTGSRNNKRETLLWEIHSHMSQSSRTRASESFRNAKRGILFSTDVSARGMDYPDVTLVVQMGAPTKESQYIHRLGRSGRAGQSGKGILVLLPFEAKIPTLFNTCGTMNEDKELKNWLDDDSSLDPENIPATETSLLQECQHDLESTLAKIRSGHAVLTPSAEAACKVATNGNDGSFQNWPEKEACSNEKHQLKNSCRWL</sequence>